<dbReference type="Gene3D" id="2.50.20.10">
    <property type="entry name" value="Lipoprotein localisation LolA/LolB/LppX"/>
    <property type="match status" value="1"/>
</dbReference>
<dbReference type="CDD" id="cd16327">
    <property type="entry name" value="RseB"/>
    <property type="match status" value="1"/>
</dbReference>
<dbReference type="InterPro" id="IPR033436">
    <property type="entry name" value="MucB/RseB_C"/>
</dbReference>
<evidence type="ECO:0000256" key="4">
    <source>
        <dbReference type="ARBA" id="ARBA00022764"/>
    </source>
</evidence>
<accession>A0A3B0ZPD5</accession>
<dbReference type="AlphaFoldDB" id="A0A3B0ZPD5"/>
<evidence type="ECO:0000259" key="6">
    <source>
        <dbReference type="Pfam" id="PF17188"/>
    </source>
</evidence>
<dbReference type="GO" id="GO:0045152">
    <property type="term" value="F:antisigma factor binding"/>
    <property type="evidence" value="ECO:0007669"/>
    <property type="project" value="TreeGrafter"/>
</dbReference>
<dbReference type="PANTHER" id="PTHR38782">
    <property type="match status" value="1"/>
</dbReference>
<keyword evidence="4" id="KW-0574">Periplasm</keyword>
<feature type="domain" description="MucB/RseB N-terminal" evidence="5">
    <location>
        <begin position="29"/>
        <end position="201"/>
    </location>
</feature>
<name>A0A3B0ZPD5_9ZZZZ</name>
<proteinExistence type="inferred from homology"/>
<dbReference type="InterPro" id="IPR033434">
    <property type="entry name" value="MucB/RseB_N"/>
</dbReference>
<dbReference type="PIRSF" id="PIRSF005427">
    <property type="entry name" value="RseB"/>
    <property type="match status" value="1"/>
</dbReference>
<comment type="subcellular location">
    <subcellularLocation>
        <location evidence="1">Periplasm</location>
    </subcellularLocation>
</comment>
<dbReference type="PANTHER" id="PTHR38782:SF1">
    <property type="entry name" value="SIGMA-E FACTOR REGULATORY PROTEIN RSEB"/>
    <property type="match status" value="1"/>
</dbReference>
<dbReference type="Pfam" id="PF03888">
    <property type="entry name" value="MucB_RseB"/>
    <property type="match status" value="1"/>
</dbReference>
<keyword evidence="3" id="KW-0732">Signal</keyword>
<dbReference type="EMBL" id="UOFS01000013">
    <property type="protein sequence ID" value="VAW93531.1"/>
    <property type="molecule type" value="Genomic_DNA"/>
</dbReference>
<dbReference type="InterPro" id="IPR005588">
    <property type="entry name" value="MucB_RseB"/>
</dbReference>
<dbReference type="Gene3D" id="3.30.200.100">
    <property type="entry name" value="MucB/RseB, C-terminal domain"/>
    <property type="match status" value="1"/>
</dbReference>
<evidence type="ECO:0000256" key="2">
    <source>
        <dbReference type="ARBA" id="ARBA00008150"/>
    </source>
</evidence>
<dbReference type="GO" id="GO:0032885">
    <property type="term" value="P:regulation of polysaccharide biosynthetic process"/>
    <property type="evidence" value="ECO:0007669"/>
    <property type="project" value="TreeGrafter"/>
</dbReference>
<dbReference type="GO" id="GO:0030288">
    <property type="term" value="C:outer membrane-bounded periplasmic space"/>
    <property type="evidence" value="ECO:0007669"/>
    <property type="project" value="TreeGrafter"/>
</dbReference>
<dbReference type="Pfam" id="PF17188">
    <property type="entry name" value="MucB_RseB_C"/>
    <property type="match status" value="1"/>
</dbReference>
<evidence type="ECO:0000256" key="1">
    <source>
        <dbReference type="ARBA" id="ARBA00004418"/>
    </source>
</evidence>
<organism evidence="7">
    <name type="scientific">hydrothermal vent metagenome</name>
    <dbReference type="NCBI Taxonomy" id="652676"/>
    <lineage>
        <taxon>unclassified sequences</taxon>
        <taxon>metagenomes</taxon>
        <taxon>ecological metagenomes</taxon>
    </lineage>
</organism>
<evidence type="ECO:0000256" key="3">
    <source>
        <dbReference type="ARBA" id="ARBA00022729"/>
    </source>
</evidence>
<gene>
    <name evidence="7" type="ORF">MNBD_GAMMA22-763</name>
</gene>
<comment type="similarity">
    <text evidence="2">Belongs to the RseB family.</text>
</comment>
<sequence>MQSKLALTVVIFFWILTVNANTANQQTIQDWLEKMAQASHMQTFSGTFIYGKNSDLAVMNIYHRADKFGEIEKLISMDGSGREVIRSNDLVTCVLPDRNSVVVEKSRPLSKFPPSFPTQIDKLNYYSFSLQQQVNVAGHLSQKISVIPKDAYRFGYLLWLDVKTGLLLKSHLMGEDNKMVEQFLFTNLKYHKSLDDKLFQPSTDGKKYTWHQAKKSLNKKPELFDKWSFDKLPPGFKVSIKRGHTMPRGGKPLKHFVVSDGLATVSVYIENHSSEKSDLLGGTSMGAVNAYGKELDEFHITAVGEVPMVAVRMICESAQFTKVK</sequence>
<evidence type="ECO:0000313" key="7">
    <source>
        <dbReference type="EMBL" id="VAW93531.1"/>
    </source>
</evidence>
<evidence type="ECO:0000259" key="5">
    <source>
        <dbReference type="Pfam" id="PF03888"/>
    </source>
</evidence>
<protein>
    <submittedName>
        <fullName evidence="7">Sigma factor RpoE negative regulatory protein RseB</fullName>
    </submittedName>
</protein>
<feature type="domain" description="MucB/RseB C-terminal" evidence="6">
    <location>
        <begin position="226"/>
        <end position="317"/>
    </location>
</feature>
<reference evidence="7" key="1">
    <citation type="submission" date="2018-06" db="EMBL/GenBank/DDBJ databases">
        <authorList>
            <person name="Zhirakovskaya E."/>
        </authorList>
    </citation>
    <scope>NUCLEOTIDE SEQUENCE</scope>
</reference>
<dbReference type="InterPro" id="IPR038484">
    <property type="entry name" value="MucB/RseB_C_sf"/>
</dbReference>